<dbReference type="AlphaFoldDB" id="A0A5M3YUN4"/>
<sequence length="553" mass="61909">MTANKAVAAHVNMMADTIIANLPVDGLRTVVRGILTSKSDMVAVLEEQTKEYLRETAARFSNAVVIEQLPDGSFRTASLFDELQQRIRCSIGCGMCYQTLPLLQAIVDQAAPITLRSDQSQPNQDTVLSKVASVDADIVQAMTAVQKTLFVPEGTRDLTDGERQPMEALLRSLVDCRAKWDSKQQTFVFERGLDAVSGILNPAAADEATTKLPESLSEPPRSIGETFELAEGVRLPRIFNGLWQLSSPSWGAASRPKILEQLSHYVSNGLIAFDMADHYGDAEIVFGRYRSSSKYSQSMFAATKYCVFHPMTVTREAVQANVSERCQRLRTEKLDLLQFHWQFYEDPQYIDALRYLEEDDRVQHLGLCNFDTEHMQKVIENGVEIVTNQVQFSLIDSRPVMRMAEFCEKNNVKLLTYGTLCGGLIAEKWIGQDAPDLYGEKMTPSLRKYYAMIQSWGGWDLFQELLRTLQSIGRKHGVSVSNVATRWVLDFPCVGAVIVGARMGVSEQLQGNLDSLGWTLDEADRTAIEEVLGRSRRMAMFESMGDCGGEYRL</sequence>
<dbReference type="PANTHER" id="PTHR43147:SF2">
    <property type="entry name" value="NADP-DEPENDENT OXIDOREDUCTASE DOMAIN-CONTAINING PROTEIN"/>
    <property type="match status" value="1"/>
</dbReference>
<proteinExistence type="predicted"/>
<dbReference type="CDD" id="cd19101">
    <property type="entry name" value="AKR_unchar"/>
    <property type="match status" value="1"/>
</dbReference>
<evidence type="ECO:0000313" key="2">
    <source>
        <dbReference type="EMBL" id="GFF13401.1"/>
    </source>
</evidence>
<reference evidence="2 3" key="1">
    <citation type="submission" date="2020-01" db="EMBL/GenBank/DDBJ databases">
        <title>Aspergillus terreus IFO 6365 whole genome shotgun sequence.</title>
        <authorList>
            <person name="Kanamasa S."/>
            <person name="Takahashi H."/>
        </authorList>
    </citation>
    <scope>NUCLEOTIDE SEQUENCE [LARGE SCALE GENOMIC DNA]</scope>
    <source>
        <strain evidence="2 3">IFO 6365</strain>
    </source>
</reference>
<dbReference type="SUPFAM" id="SSF51430">
    <property type="entry name" value="NAD(P)-linked oxidoreductase"/>
    <property type="match status" value="1"/>
</dbReference>
<evidence type="ECO:0000313" key="3">
    <source>
        <dbReference type="Proteomes" id="UP000452235"/>
    </source>
</evidence>
<keyword evidence="1" id="KW-0560">Oxidoreductase</keyword>
<dbReference type="EMBL" id="BLJY01000002">
    <property type="protein sequence ID" value="GFF13401.1"/>
    <property type="molecule type" value="Genomic_DNA"/>
</dbReference>
<dbReference type="InterPro" id="IPR018170">
    <property type="entry name" value="Aldo/ket_reductase_CS"/>
</dbReference>
<dbReference type="GO" id="GO:0016491">
    <property type="term" value="F:oxidoreductase activity"/>
    <property type="evidence" value="ECO:0007669"/>
    <property type="project" value="UniProtKB-KW"/>
</dbReference>
<dbReference type="InterPro" id="IPR036812">
    <property type="entry name" value="NAD(P)_OxRdtase_dom_sf"/>
</dbReference>
<dbReference type="Proteomes" id="UP000452235">
    <property type="component" value="Unassembled WGS sequence"/>
</dbReference>
<dbReference type="Pfam" id="PF00248">
    <property type="entry name" value="Aldo_ket_red"/>
    <property type="match status" value="1"/>
</dbReference>
<evidence type="ECO:0000256" key="1">
    <source>
        <dbReference type="ARBA" id="ARBA00023002"/>
    </source>
</evidence>
<dbReference type="VEuPathDB" id="FungiDB:ATEG_02413"/>
<dbReference type="InterPro" id="IPR023210">
    <property type="entry name" value="NADP_OxRdtase_dom"/>
</dbReference>
<keyword evidence="3" id="KW-1185">Reference proteome</keyword>
<organism evidence="2 3">
    <name type="scientific">Aspergillus terreus</name>
    <dbReference type="NCBI Taxonomy" id="33178"/>
    <lineage>
        <taxon>Eukaryota</taxon>
        <taxon>Fungi</taxon>
        <taxon>Dikarya</taxon>
        <taxon>Ascomycota</taxon>
        <taxon>Pezizomycotina</taxon>
        <taxon>Eurotiomycetes</taxon>
        <taxon>Eurotiomycetidae</taxon>
        <taxon>Eurotiales</taxon>
        <taxon>Aspergillaceae</taxon>
        <taxon>Aspergillus</taxon>
        <taxon>Aspergillus subgen. Circumdati</taxon>
    </lineage>
</organism>
<dbReference type="OrthoDB" id="686384at2759"/>
<dbReference type="Gene3D" id="3.20.20.100">
    <property type="entry name" value="NADP-dependent oxidoreductase domain"/>
    <property type="match status" value="1"/>
</dbReference>
<dbReference type="PROSITE" id="PS00062">
    <property type="entry name" value="ALDOKETO_REDUCTASE_2"/>
    <property type="match status" value="1"/>
</dbReference>
<gene>
    <name evidence="2" type="ORF">ATEIFO6365_0002051200</name>
</gene>
<dbReference type="PANTHER" id="PTHR43147">
    <property type="entry name" value="PROTEIN TAS"/>
    <property type="match status" value="1"/>
</dbReference>
<accession>A0A5M3YUN4</accession>
<comment type="caution">
    <text evidence="2">The sequence shown here is derived from an EMBL/GenBank/DDBJ whole genome shotgun (WGS) entry which is preliminary data.</text>
</comment>
<protein>
    <submittedName>
        <fullName evidence="2">Aldo/keto reductase</fullName>
    </submittedName>
</protein>
<name>A0A5M3YUN4_ASPTE</name>